<protein>
    <recommendedName>
        <fullName evidence="3">DUF7796 domain-containing protein</fullName>
    </recommendedName>
</protein>
<feature type="domain" description="DUF7796" evidence="3">
    <location>
        <begin position="106"/>
        <end position="457"/>
    </location>
</feature>
<dbReference type="PANTHER" id="PTHR35112">
    <property type="entry name" value="OS08G0360500 PROTEIN"/>
    <property type="match status" value="1"/>
</dbReference>
<reference evidence="4 5" key="1">
    <citation type="journal article" date="2016" name="DNA Res.">
        <title>The draft genome of MD-2 pineapple using hybrid error correction of long reads.</title>
        <authorList>
            <person name="Redwan R.M."/>
            <person name="Saidin A."/>
            <person name="Kumar S.V."/>
        </authorList>
    </citation>
    <scope>NUCLEOTIDE SEQUENCE [LARGE SCALE GENOMIC DNA]</scope>
    <source>
        <strain evidence="5">cv. MD2</strain>
        <tissue evidence="4">Leaf</tissue>
    </source>
</reference>
<feature type="transmembrane region" description="Helical" evidence="2">
    <location>
        <begin position="34"/>
        <end position="52"/>
    </location>
</feature>
<dbReference type="PANTHER" id="PTHR35112:SF1">
    <property type="entry name" value="RING_FYVE_PHD ZINC FINGER SUPERFAMILY PROTEIN"/>
    <property type="match status" value="1"/>
</dbReference>
<evidence type="ECO:0000256" key="1">
    <source>
        <dbReference type="SAM" id="MobiDB-lite"/>
    </source>
</evidence>
<dbReference type="Proteomes" id="UP000092600">
    <property type="component" value="Unassembled WGS sequence"/>
</dbReference>
<dbReference type="EMBL" id="LSRQ01003535">
    <property type="protein sequence ID" value="OAY71287.1"/>
    <property type="molecule type" value="Genomic_DNA"/>
</dbReference>
<keyword evidence="2" id="KW-0472">Membrane</keyword>
<evidence type="ECO:0000313" key="4">
    <source>
        <dbReference type="EMBL" id="OAY71287.1"/>
    </source>
</evidence>
<dbReference type="STRING" id="4615.A0A199V2I5"/>
<dbReference type="AlphaFoldDB" id="A0A199V2I5"/>
<name>A0A199V2I5_ANACO</name>
<feature type="region of interest" description="Disordered" evidence="1">
    <location>
        <begin position="76"/>
        <end position="102"/>
    </location>
</feature>
<sequence>MTLSDHHHQKIAAAAPAAGSAAPPHSKRWTEWRCYAILLTPLLFFLFLGISYSSASTASALVSLHPLLLFRPPSSHHSRSIPNSTGITSNNNDNGDGDEGSDRRLHRARIAVCLVGGARRFELTGPSIVKHVLTQLPEGDLFVNAPLDENAYKFGLLREAPRIAAVRVVVQEPIAESESHSRVLTPSNSPNGIQSEFLNSLQGLLQYFNLVEGCLDLIRSHELRTNITYDWIIRTRVDGFWSGPLDPGTFEPGSYVVPEGSGYGGLNDRLGIGDPATSAVALSRLSLVPRLALAGYHDLNSEAAFKAQLDTAHVEAHERRFPFCIVSDRQYGFPPGQYGVPVASIGSPGPLSGAKCRPCKPVCTGLCAAQVGNGLDRWWSWTEWRNGSLQLCDASGEWGKDWEDIFDEAAGTEAAAVRRRVGVMGMAECVAELEAVKGRSAQWDGPDPKEICRMGLSHSNSSSNKVASSYPP</sequence>
<evidence type="ECO:0000313" key="5">
    <source>
        <dbReference type="Proteomes" id="UP000092600"/>
    </source>
</evidence>
<proteinExistence type="predicted"/>
<keyword evidence="2" id="KW-1133">Transmembrane helix</keyword>
<keyword evidence="2" id="KW-0812">Transmembrane</keyword>
<feature type="compositionally biased region" description="Low complexity" evidence="1">
    <location>
        <begin position="83"/>
        <end position="94"/>
    </location>
</feature>
<evidence type="ECO:0000259" key="3">
    <source>
        <dbReference type="Pfam" id="PF25072"/>
    </source>
</evidence>
<accession>A0A199V2I5</accession>
<evidence type="ECO:0000256" key="2">
    <source>
        <dbReference type="SAM" id="Phobius"/>
    </source>
</evidence>
<dbReference type="InterPro" id="IPR056698">
    <property type="entry name" value="DUF7796"/>
</dbReference>
<organism evidence="4 5">
    <name type="scientific">Ananas comosus</name>
    <name type="common">Pineapple</name>
    <name type="synonym">Ananas ananas</name>
    <dbReference type="NCBI Taxonomy" id="4615"/>
    <lineage>
        <taxon>Eukaryota</taxon>
        <taxon>Viridiplantae</taxon>
        <taxon>Streptophyta</taxon>
        <taxon>Embryophyta</taxon>
        <taxon>Tracheophyta</taxon>
        <taxon>Spermatophyta</taxon>
        <taxon>Magnoliopsida</taxon>
        <taxon>Liliopsida</taxon>
        <taxon>Poales</taxon>
        <taxon>Bromeliaceae</taxon>
        <taxon>Bromelioideae</taxon>
        <taxon>Ananas</taxon>
    </lineage>
</organism>
<dbReference type="Pfam" id="PF25072">
    <property type="entry name" value="DUF7796"/>
    <property type="match status" value="1"/>
</dbReference>
<comment type="caution">
    <text evidence="4">The sequence shown here is derived from an EMBL/GenBank/DDBJ whole genome shotgun (WGS) entry which is preliminary data.</text>
</comment>
<gene>
    <name evidence="4" type="ORF">ACMD2_25169</name>
</gene>